<gene>
    <name evidence="1" type="ORF">SAMN05216605_1463</name>
</gene>
<protein>
    <submittedName>
        <fullName evidence="1">Filamentous hemagglutinin</fullName>
    </submittedName>
</protein>
<organism evidence="1 2">
    <name type="scientific">Pseudomonas abietaniphila</name>
    <dbReference type="NCBI Taxonomy" id="89065"/>
    <lineage>
        <taxon>Bacteria</taxon>
        <taxon>Pseudomonadati</taxon>
        <taxon>Pseudomonadota</taxon>
        <taxon>Gammaproteobacteria</taxon>
        <taxon>Pseudomonadales</taxon>
        <taxon>Pseudomonadaceae</taxon>
        <taxon>Pseudomonas</taxon>
    </lineage>
</organism>
<dbReference type="AlphaFoldDB" id="A0A1G8UPM6"/>
<feature type="non-terminal residue" evidence="1">
    <location>
        <position position="1"/>
    </location>
</feature>
<evidence type="ECO:0000313" key="2">
    <source>
        <dbReference type="Proteomes" id="UP000182894"/>
    </source>
</evidence>
<evidence type="ECO:0000313" key="1">
    <source>
        <dbReference type="EMBL" id="SDJ55836.1"/>
    </source>
</evidence>
<reference evidence="2" key="1">
    <citation type="submission" date="2016-10" db="EMBL/GenBank/DDBJ databases">
        <authorList>
            <person name="Varghese N."/>
            <person name="Submissions S."/>
        </authorList>
    </citation>
    <scope>NUCLEOTIDE SEQUENCE [LARGE SCALE GENOMIC DNA]</scope>
    <source>
        <strain evidence="2">ATCC 700689</strain>
    </source>
</reference>
<accession>A0A1G8UPM6</accession>
<dbReference type="STRING" id="89065.SAMN05216605_1463"/>
<name>A0A1G8UPM6_9PSED</name>
<dbReference type="RefSeq" id="WP_208605239.1">
    <property type="nucleotide sequence ID" value="NZ_FNCO01000046.1"/>
</dbReference>
<keyword evidence="2" id="KW-1185">Reference proteome</keyword>
<dbReference type="Proteomes" id="UP000182894">
    <property type="component" value="Unassembled WGS sequence"/>
</dbReference>
<proteinExistence type="predicted"/>
<sequence>NLAAKAALDATVGDEIDQKNEEAAIALVARWKDLDSTKIAQLNEDDKARHANGEMDVPFEGSTDVVGVKYLIESVEDAIVGSVGKATVRAIGMTSTNGGMLGENGVKTFSKTIWKGTGKERLDVENPNPGQRAGQIHYQDNAGNKYLYDPLTNTFPGAPKAVNKLLDNPRFMQAISKGMSKYLGE</sequence>
<dbReference type="EMBL" id="FNCO01000046">
    <property type="protein sequence ID" value="SDJ55836.1"/>
    <property type="molecule type" value="Genomic_DNA"/>
</dbReference>